<accession>A0ABV9F5Y9</accession>
<dbReference type="InterPro" id="IPR039448">
    <property type="entry name" value="Beta_helix"/>
</dbReference>
<dbReference type="EMBL" id="JBHSEP010000001">
    <property type="protein sequence ID" value="MFC4596614.1"/>
    <property type="molecule type" value="Genomic_DNA"/>
</dbReference>
<reference evidence="8" key="1">
    <citation type="journal article" date="2019" name="Int. J. Syst. Evol. Microbiol.">
        <title>The Global Catalogue of Microorganisms (GCM) 10K type strain sequencing project: providing services to taxonomists for standard genome sequencing and annotation.</title>
        <authorList>
            <consortium name="The Broad Institute Genomics Platform"/>
            <consortium name="The Broad Institute Genome Sequencing Center for Infectious Disease"/>
            <person name="Wu L."/>
            <person name="Ma J."/>
        </authorList>
    </citation>
    <scope>NUCLEOTIDE SEQUENCE [LARGE SCALE GENOMIC DNA]</scope>
    <source>
        <strain evidence="8">CCUG 49571</strain>
    </source>
</reference>
<dbReference type="RefSeq" id="WP_378090936.1">
    <property type="nucleotide sequence ID" value="NZ_JBHSEP010000001.1"/>
</dbReference>
<dbReference type="NCBIfam" id="NF041518">
    <property type="entry name" value="choice_anch_Q"/>
    <property type="match status" value="1"/>
</dbReference>
<dbReference type="Pfam" id="PF13229">
    <property type="entry name" value="Beta_helix"/>
    <property type="match status" value="1"/>
</dbReference>
<evidence type="ECO:0000313" key="8">
    <source>
        <dbReference type="Proteomes" id="UP001596028"/>
    </source>
</evidence>
<proteinExistence type="predicted"/>
<feature type="domain" description="Right handed beta helix" evidence="6">
    <location>
        <begin position="286"/>
        <end position="419"/>
    </location>
</feature>
<keyword evidence="3" id="KW-0732">Signal</keyword>
<keyword evidence="2" id="KW-0964">Secreted</keyword>
<dbReference type="SMART" id="SM00710">
    <property type="entry name" value="PbH1"/>
    <property type="match status" value="6"/>
</dbReference>
<organism evidence="7 8">
    <name type="scientific">Cohnella hongkongensis</name>
    <dbReference type="NCBI Taxonomy" id="178337"/>
    <lineage>
        <taxon>Bacteria</taxon>
        <taxon>Bacillati</taxon>
        <taxon>Bacillota</taxon>
        <taxon>Bacilli</taxon>
        <taxon>Bacillales</taxon>
        <taxon>Paenibacillaceae</taxon>
        <taxon>Cohnella</taxon>
    </lineage>
</organism>
<dbReference type="SUPFAM" id="SSF51126">
    <property type="entry name" value="Pectin lyase-like"/>
    <property type="match status" value="1"/>
</dbReference>
<keyword evidence="5" id="KW-0472">Membrane</keyword>
<dbReference type="SUPFAM" id="SSF49344">
    <property type="entry name" value="CBD9-like"/>
    <property type="match status" value="1"/>
</dbReference>
<evidence type="ECO:0000256" key="3">
    <source>
        <dbReference type="ARBA" id="ARBA00022729"/>
    </source>
</evidence>
<comment type="subcellular location">
    <subcellularLocation>
        <location evidence="1">Secreted</location>
    </subcellularLocation>
</comment>
<feature type="compositionally biased region" description="Pro residues" evidence="4">
    <location>
        <begin position="513"/>
        <end position="545"/>
    </location>
</feature>
<keyword evidence="5" id="KW-0812">Transmembrane</keyword>
<dbReference type="PANTHER" id="PTHR40088">
    <property type="entry name" value="PECTATE LYASE (EUROFUNG)"/>
    <property type="match status" value="1"/>
</dbReference>
<protein>
    <submittedName>
        <fullName evidence="7">Right-handed parallel beta-helix repeat-containing protein</fullName>
    </submittedName>
</protein>
<comment type="caution">
    <text evidence="7">The sequence shown here is derived from an EMBL/GenBank/DDBJ whole genome shotgun (WGS) entry which is preliminary data.</text>
</comment>
<keyword evidence="5" id="KW-1133">Transmembrane helix</keyword>
<evidence type="ECO:0000256" key="1">
    <source>
        <dbReference type="ARBA" id="ARBA00004613"/>
    </source>
</evidence>
<feature type="transmembrane region" description="Helical" evidence="5">
    <location>
        <begin position="12"/>
        <end position="34"/>
    </location>
</feature>
<dbReference type="InterPro" id="IPR012334">
    <property type="entry name" value="Pectin_lyas_fold"/>
</dbReference>
<dbReference type="InterPro" id="IPR052052">
    <property type="entry name" value="Polysaccharide_Lyase_9"/>
</dbReference>
<feature type="region of interest" description="Disordered" evidence="4">
    <location>
        <begin position="507"/>
        <end position="552"/>
    </location>
</feature>
<dbReference type="Proteomes" id="UP001596028">
    <property type="component" value="Unassembled WGS sequence"/>
</dbReference>
<dbReference type="InterPro" id="IPR011050">
    <property type="entry name" value="Pectin_lyase_fold/virulence"/>
</dbReference>
<gene>
    <name evidence="7" type="ORF">ACFO3S_00045</name>
</gene>
<dbReference type="InterPro" id="IPR006626">
    <property type="entry name" value="PbH1"/>
</dbReference>
<dbReference type="InterPro" id="IPR059226">
    <property type="entry name" value="Choice_anch_Q_dom"/>
</dbReference>
<name>A0ABV9F5Y9_9BACL</name>
<evidence type="ECO:0000256" key="5">
    <source>
        <dbReference type="SAM" id="Phobius"/>
    </source>
</evidence>
<evidence type="ECO:0000259" key="6">
    <source>
        <dbReference type="Pfam" id="PF13229"/>
    </source>
</evidence>
<sequence length="872" mass="95651">MERIKYPVKTRDIKISFIFLMGVMILISNLPAFVKAGSSPGAIYYVAPWGSDAHEGTEAAPWKTIQHAADRLRPGEAVFVRGGIYQENITIKSFSDSGDYITFQAYPGETPVISGAESSSSSLVQFYGARNVIFDGFELTDFQVGDPKKYISAIKVVEGSSNLIIQNNHIHRIAHTDPNGNANGIVVYGNRSTAIQNVAIIGNYLHDLTLGSSEALTIVGNVDGFLVQNNVIERVNNIGIDVAGFYQTCSGSCVDQARNGVVAGNRVSYVDTIDNPAYRGYRAAAAIYVDGGASTVIEGNEVFYSNYGIEIASERKDAAASFITLRNNYIHHNQMSGLIMGGSSPDNGGARDNVVLNNTFYLNNQLRTGDGEITFQHHVQNNVFANNLLIAGADTPFIFDNRSTSMNNVFDYNQYFAVEGTSPSWLFQNVLYGSLDSYRQSANQDPNAIYADPMLRPRNDGMPELTAGSPAIDAGTRQYPQFGDFDLTASPRIIGNSIDIGAIEYKTSTSEPPTAPPQNPEPPIAPPHVPEPPTAPPQNPEPPANQSPFVIDGLSEDWDPYSPLATSDSNARTLKSAIVDGTLYVLLTGQLLKEKGQFYIRTDSLDSFAVPFWSNQQANYLIENGILYRYAGSGKDWSWERVKDYRDRESVINHSTIEMAIPLTDLSVRDKKQVMIGYIWKDSRNDQLPAGGAMAMVTGDSDLPQPTPEPTPAPVSVIQVDGRSEDWSDFPALAAKADRSLAAYVTNDSEYLYIAIQTNGSPKKNQVYIDSDNDRDSGYRSSRWKESGIDNLVENGALYRYEGDNKNWDFRKLSTLDNASYVNAQGFIEWKVGLKELGVGPGGTIAIGVMLDDQKSLKLPEEEALFEYKITK</sequence>
<evidence type="ECO:0000256" key="2">
    <source>
        <dbReference type="ARBA" id="ARBA00022525"/>
    </source>
</evidence>
<dbReference type="Gene3D" id="2.160.20.10">
    <property type="entry name" value="Single-stranded right-handed beta-helix, Pectin lyase-like"/>
    <property type="match status" value="1"/>
</dbReference>
<keyword evidence="8" id="KW-1185">Reference proteome</keyword>
<evidence type="ECO:0000313" key="7">
    <source>
        <dbReference type="EMBL" id="MFC4596614.1"/>
    </source>
</evidence>
<dbReference type="PANTHER" id="PTHR40088:SF2">
    <property type="entry name" value="SECRETED SUGAR HYDROLASE"/>
    <property type="match status" value="1"/>
</dbReference>
<evidence type="ECO:0000256" key="4">
    <source>
        <dbReference type="SAM" id="MobiDB-lite"/>
    </source>
</evidence>